<proteinExistence type="predicted"/>
<accession>A0A839Q2B4</accession>
<sequence length="67" mass="7634">MAFTLRTDSELEKALDALVASEGGSRQEVIRRAVLDRFDRSNRTARIDDVLAEQLPRYKEALDRLGQ</sequence>
<reference evidence="2 3" key="1">
    <citation type="submission" date="2020-08" db="EMBL/GenBank/DDBJ databases">
        <title>Genomic Encyclopedia of Type Strains, Phase IV (KMG-V): Genome sequencing to study the core and pangenomes of soil and plant-associated prokaryotes.</title>
        <authorList>
            <person name="Whitman W."/>
        </authorList>
    </citation>
    <scope>NUCLEOTIDE SEQUENCE [LARGE SCALE GENOMIC DNA]</scope>
    <source>
        <strain evidence="2 3">B3ACCR2</strain>
    </source>
</reference>
<dbReference type="Proteomes" id="UP000590811">
    <property type="component" value="Unassembled WGS sequence"/>
</dbReference>
<dbReference type="EMBL" id="JACHVT010000011">
    <property type="protein sequence ID" value="MBB2988406.1"/>
    <property type="molecule type" value="Genomic_DNA"/>
</dbReference>
<dbReference type="RefSeq" id="WP_184511364.1">
    <property type="nucleotide sequence ID" value="NZ_JACHVT010000011.1"/>
</dbReference>
<feature type="domain" description="Ribbon-helix-helix protein CopG" evidence="1">
    <location>
        <begin position="3"/>
        <end position="40"/>
    </location>
</feature>
<evidence type="ECO:0000313" key="2">
    <source>
        <dbReference type="EMBL" id="MBB2988406.1"/>
    </source>
</evidence>
<evidence type="ECO:0000313" key="3">
    <source>
        <dbReference type="Proteomes" id="UP000590811"/>
    </source>
</evidence>
<comment type="caution">
    <text evidence="2">The sequence shown here is derived from an EMBL/GenBank/DDBJ whole genome shotgun (WGS) entry which is preliminary data.</text>
</comment>
<dbReference type="GO" id="GO:0006355">
    <property type="term" value="P:regulation of DNA-templated transcription"/>
    <property type="evidence" value="ECO:0007669"/>
    <property type="project" value="InterPro"/>
</dbReference>
<protein>
    <submittedName>
        <fullName evidence="2">Putative transcriptional regulator</fullName>
    </submittedName>
</protein>
<dbReference type="AlphaFoldDB" id="A0A839Q2B4"/>
<dbReference type="InterPro" id="IPR002145">
    <property type="entry name" value="CopG"/>
</dbReference>
<evidence type="ECO:0000259" key="1">
    <source>
        <dbReference type="Pfam" id="PF01402"/>
    </source>
</evidence>
<gene>
    <name evidence="2" type="ORF">FHW14_003600</name>
</gene>
<dbReference type="Pfam" id="PF01402">
    <property type="entry name" value="RHH_1"/>
    <property type="match status" value="1"/>
</dbReference>
<organism evidence="2 3">
    <name type="scientific">Terracoccus luteus</name>
    <dbReference type="NCBI Taxonomy" id="53356"/>
    <lineage>
        <taxon>Bacteria</taxon>
        <taxon>Bacillati</taxon>
        <taxon>Actinomycetota</taxon>
        <taxon>Actinomycetes</taxon>
        <taxon>Micrococcales</taxon>
        <taxon>Intrasporangiaceae</taxon>
        <taxon>Terracoccus</taxon>
    </lineage>
</organism>
<name>A0A839Q2B4_9MICO</name>